<dbReference type="RefSeq" id="WP_099789633.1">
    <property type="nucleotide sequence ID" value="NZ_JBHLYV010000017.1"/>
</dbReference>
<comment type="caution">
    <text evidence="1">The sequence shown here is derived from an EMBL/GenBank/DDBJ whole genome shotgun (WGS) entry which is preliminary data.</text>
</comment>
<dbReference type="Pfam" id="PF12487">
    <property type="entry name" value="DUF3703"/>
    <property type="match status" value="1"/>
</dbReference>
<proteinExistence type="predicted"/>
<evidence type="ECO:0008006" key="3">
    <source>
        <dbReference type="Google" id="ProtNLM"/>
    </source>
</evidence>
<sequence length="121" mass="13357">MAIKNELQAWFETEMVNAESFIRAGLFDAAMGCLERAHVVGQGYVWPHVRTHWAMLRIAARRRLLVDACGQAMRIFLGAMGSAVGLVPSGNTGSSAVNMFKRMPIEPHLAALIENSKRDET</sequence>
<dbReference type="InterPro" id="IPR022172">
    <property type="entry name" value="DUF3703"/>
</dbReference>
<reference evidence="1 2" key="1">
    <citation type="submission" date="2017-10" db="EMBL/GenBank/DDBJ databases">
        <title>Massilia psychrophilum sp. nov., a novel purple-pigmented bacterium isolated from Tianshan glacier, Xinjiang Municipality, China.</title>
        <authorList>
            <person name="Wang H."/>
        </authorList>
    </citation>
    <scope>NUCLEOTIDE SEQUENCE [LARGE SCALE GENOMIC DNA]</scope>
    <source>
        <strain evidence="1 2">JCM 30074</strain>
    </source>
</reference>
<gene>
    <name evidence="1" type="ORF">CR105_15340</name>
</gene>
<keyword evidence="2" id="KW-1185">Reference proteome</keyword>
<dbReference type="AlphaFoldDB" id="A0A2G8TDH1"/>
<evidence type="ECO:0000313" key="1">
    <source>
        <dbReference type="EMBL" id="PIL44080.1"/>
    </source>
</evidence>
<protein>
    <recommendedName>
        <fullName evidence="3">DUF3703 domain-containing protein</fullName>
    </recommendedName>
</protein>
<organism evidence="1 2">
    <name type="scientific">Massilia eurypsychrophila</name>
    <dbReference type="NCBI Taxonomy" id="1485217"/>
    <lineage>
        <taxon>Bacteria</taxon>
        <taxon>Pseudomonadati</taxon>
        <taxon>Pseudomonadota</taxon>
        <taxon>Betaproteobacteria</taxon>
        <taxon>Burkholderiales</taxon>
        <taxon>Oxalobacteraceae</taxon>
        <taxon>Telluria group</taxon>
        <taxon>Massilia</taxon>
    </lineage>
</organism>
<dbReference type="EMBL" id="PDOC01000009">
    <property type="protein sequence ID" value="PIL44080.1"/>
    <property type="molecule type" value="Genomic_DNA"/>
</dbReference>
<name>A0A2G8TDH1_9BURK</name>
<dbReference type="Proteomes" id="UP000230390">
    <property type="component" value="Unassembled WGS sequence"/>
</dbReference>
<dbReference type="OrthoDB" id="330101at2"/>
<accession>A0A2G8TDH1</accession>
<evidence type="ECO:0000313" key="2">
    <source>
        <dbReference type="Proteomes" id="UP000230390"/>
    </source>
</evidence>